<feature type="domain" description="Cadherin" evidence="12">
    <location>
        <begin position="1254"/>
        <end position="1329"/>
    </location>
</feature>
<feature type="transmembrane region" description="Helical" evidence="10">
    <location>
        <begin position="1571"/>
        <end position="1593"/>
    </location>
</feature>
<organism evidence="13">
    <name type="scientific">Diabrotica virgifera virgifera</name>
    <name type="common">western corn rootworm</name>
    <dbReference type="NCBI Taxonomy" id="50390"/>
    <lineage>
        <taxon>Eukaryota</taxon>
        <taxon>Metazoa</taxon>
        <taxon>Ecdysozoa</taxon>
        <taxon>Arthropoda</taxon>
        <taxon>Hexapoda</taxon>
        <taxon>Insecta</taxon>
        <taxon>Pterygota</taxon>
        <taxon>Neoptera</taxon>
        <taxon>Endopterygota</taxon>
        <taxon>Coleoptera</taxon>
        <taxon>Polyphaga</taxon>
        <taxon>Cucujiformia</taxon>
        <taxon>Chrysomeloidea</taxon>
        <taxon>Chrysomelidae</taxon>
        <taxon>Galerucinae</taxon>
        <taxon>Diabroticina</taxon>
        <taxon>Diabroticites</taxon>
        <taxon>Diabrotica</taxon>
    </lineage>
</organism>
<evidence type="ECO:0000256" key="8">
    <source>
        <dbReference type="PROSITE-ProRule" id="PRU00043"/>
    </source>
</evidence>
<feature type="domain" description="Cadherin" evidence="12">
    <location>
        <begin position="108"/>
        <end position="255"/>
    </location>
</feature>
<evidence type="ECO:0000256" key="11">
    <source>
        <dbReference type="SAM" id="SignalP"/>
    </source>
</evidence>
<feature type="domain" description="Cadherin" evidence="12">
    <location>
        <begin position="274"/>
        <end position="363"/>
    </location>
</feature>
<evidence type="ECO:0000256" key="5">
    <source>
        <dbReference type="ARBA" id="ARBA00022989"/>
    </source>
</evidence>
<evidence type="ECO:0000313" key="13">
    <source>
        <dbReference type="EMBL" id="AAV88529.2"/>
    </source>
</evidence>
<dbReference type="Gene3D" id="2.60.40.60">
    <property type="entry name" value="Cadherins"/>
    <property type="match status" value="7"/>
</dbReference>
<name>Q5MK05_DIAVI</name>
<dbReference type="SUPFAM" id="SSF49313">
    <property type="entry name" value="Cadherin-like"/>
    <property type="match status" value="3"/>
</dbReference>
<feature type="signal peptide" evidence="11">
    <location>
        <begin position="1"/>
        <end position="22"/>
    </location>
</feature>
<dbReference type="PRINTS" id="PR00205">
    <property type="entry name" value="CADHERIN"/>
</dbReference>
<reference evidence="13" key="2">
    <citation type="journal article" date="2007" name="Insect Mol. Biol.">
        <title>A novel cadherin-like gene from western corn rootworm, Diabrotica virgifera virgifera (Coleoptera: Chrysomelidae), larval midgut tissue.</title>
        <authorList>
            <person name="Sayed A."/>
            <person name="Nekl E.R."/>
            <person name="Siqueira H.A."/>
            <person name="Wang H.C."/>
            <person name="Ffrench-Constant R.H."/>
            <person name="Bagley M."/>
            <person name="Siegfried B.D."/>
        </authorList>
    </citation>
    <scope>NUCLEOTIDE SEQUENCE</scope>
    <source>
        <tissue evidence="13">Midgut</tissue>
    </source>
</reference>
<dbReference type="PROSITE" id="PS00232">
    <property type="entry name" value="CADHERIN_1"/>
    <property type="match status" value="2"/>
</dbReference>
<feature type="domain" description="Cadherin" evidence="12">
    <location>
        <begin position="848"/>
        <end position="962"/>
    </location>
</feature>
<protein>
    <submittedName>
        <fullName evidence="13">Cadherin-like protein</fullName>
    </submittedName>
</protein>
<dbReference type="InterPro" id="IPR020894">
    <property type="entry name" value="Cadherin_CS"/>
</dbReference>
<feature type="domain" description="Cadherin" evidence="12">
    <location>
        <begin position="750"/>
        <end position="848"/>
    </location>
</feature>
<keyword evidence="7" id="KW-0325">Glycoprotein</keyword>
<evidence type="ECO:0000256" key="4">
    <source>
        <dbReference type="ARBA" id="ARBA00022837"/>
    </source>
</evidence>
<keyword evidence="3" id="KW-0677">Repeat</keyword>
<dbReference type="EMBL" id="EF541349">
    <property type="protein sequence ID" value="ABU50692.1"/>
    <property type="molecule type" value="Genomic_DNA"/>
</dbReference>
<accession>Q5MK05</accession>
<feature type="region of interest" description="Disordered" evidence="9">
    <location>
        <begin position="1627"/>
        <end position="1647"/>
    </location>
</feature>
<feature type="domain" description="Cadherin" evidence="12">
    <location>
        <begin position="402"/>
        <end position="499"/>
    </location>
</feature>
<feature type="domain" description="Cadherin" evidence="12">
    <location>
        <begin position="500"/>
        <end position="602"/>
    </location>
</feature>
<dbReference type="EMBL" id="EF531715">
    <property type="protein sequence ID" value="AAV88529.2"/>
    <property type="molecule type" value="mRNA"/>
</dbReference>
<evidence type="ECO:0000256" key="2">
    <source>
        <dbReference type="ARBA" id="ARBA00022692"/>
    </source>
</evidence>
<evidence type="ECO:0000256" key="6">
    <source>
        <dbReference type="ARBA" id="ARBA00023136"/>
    </source>
</evidence>
<dbReference type="GO" id="GO:0005509">
    <property type="term" value="F:calcium ion binding"/>
    <property type="evidence" value="ECO:0007669"/>
    <property type="project" value="UniProtKB-UniRule"/>
</dbReference>
<dbReference type="InterPro" id="IPR050174">
    <property type="entry name" value="Protocadherin/Cadherin-CA"/>
</dbReference>
<feature type="domain" description="Cadherin" evidence="12">
    <location>
        <begin position="961"/>
        <end position="1085"/>
    </location>
</feature>
<dbReference type="PROSITE" id="PS50268">
    <property type="entry name" value="CADHERIN_2"/>
    <property type="match status" value="10"/>
</dbReference>
<keyword evidence="2 10" id="KW-0812">Transmembrane</keyword>
<dbReference type="SMART" id="SM00112">
    <property type="entry name" value="CA"/>
    <property type="match status" value="6"/>
</dbReference>
<evidence type="ECO:0000256" key="7">
    <source>
        <dbReference type="ARBA" id="ARBA00023180"/>
    </source>
</evidence>
<feature type="chain" id="PRO_5007706154" evidence="11">
    <location>
        <begin position="23"/>
        <end position="1688"/>
    </location>
</feature>
<sequence>MATRNLCLCMLIWMPLFEGIVGDVAFGIAQIPGGKATVEDLKKGKYLLNMEENNHGGVIPTPLFTITGVDNTDCPNLNVEFTQGMKFKFSINESCIFYAEQTFDYESNERSYNFRISKSVNDEIDIAFSIKNIDDEPPQLGTFKCNFNEQLDYSLDDTPCNTTLHDPDGWLAQEKILIFIDTKDEDIFAIDLRKPLPNDTGTDTYVFMYLLKQLNYEDTNFYQFTVQANDSGGNLSPQESAVVNVINIRSRPPKWSKITLFDQFDELTEQDYDIQALDGDTGIHADICYAKLGEDLPDNYINVSTDKTNKKGHIHVNPIDRDKDDLTLYHFNISAYVCDAPDYFTVNTVQYYIIDIDNNPPRIVENVGDDGKNTTFDDDNDHKNVTLSYLENYSRSYNFSTTITDRDTGENAQFTVSLENVEGSTVDYTQPYLIVPDNAYKTGSFIISVKNKTFLDFENDTWKKHSYYVVSNGKKDKSKTDRMLISVSLEDYNDELPIFEKESYTTEINETVANGTQILYTHATDRDAEDFELKMNIVGTYAENRLSIDKDGNIKVEVVNAFDYDVLNSVYFQVTATDKVNHVTRVPVTINILDVNNEAPVINQVDHIQIEENQQNGVVLNVTITATDVDTTANLTATINWEDSKVTKTNGAVVKTDAVIKAMQFLEIENTQTDDGLEMKLKVINNNDDNPDKPDFETFDTLYLSIVVEDRNTDPDFEQNRYTEGQIVINILDVNDNPPYFPPSNDDTRQVQEMSLKGVSVGSIKAVDVDLNSEITYHCTPEYEKFDWVDVNLTTGAITVKNDKQVDADTDKTYYFNYTCWAHDGVFFSKPLDISIYVIDTNNEVPVIDFPNEVHVKEKSLIDTVIKKIVTSDLDRDEPFRTVNCNFASDTDPDCQIEFYIDTNVLKVKRNKTLDRDKGRKTYPCLFECLDNPLNVRSQGQNKANKSFTIILDDINDHAPVLMTKDLQCSENLNKDGEVGEGIIGEDIDDGDNAKIDFSVLSIVDKETKNDIQESFNISKIDSDYVLNDTLKKVHLIAFEDLKGKYGTYEVTLHMHDEGDPMQTTDPDPTLTLTIEKWNYQTPSIIFPENDQTYIVLSDQQPGQPLALFNNTGTSNTLPDFSATDGETKDYSKWDVKFSYTQTNYEDDKIFVIDHIQPCVSQLQVSKHFNSDLVRSKKYKLTITASVKDGAEQEGEAGYSTSANISIVFLNNDAQPIFQNSDWSVSFVEFNTTQPAKPLEEQAEYENTKGGLPIYYHFYSENQTLSKYFEVDETSGDLSVIGNLTYDYDQDISFHIVASNDSQVRMLDPRSSLNVTVNFLPRNRRAPQWKSTKFFGAVMPTFVTGNLIVTAQAHDDDYIDQQRGLTCSISSEINRIGEGLDKIIGEPFYLSTENDAAKIFLDFTVQTTMTGRFEFKIKVEDNRDDYGNGPFESEADTTIFIITKDNTVDFQFYNDIEDVQDRETPMLKIISDIVGYDAYRQNIDTVTNSGLVRTRARLYFIDSKSSRRLQLTKSPADSGFELVNSETILNIVTNVNTFQNLASTLRSEQKLNLDSFETNSKSGNSEAALRAWLIGVSVVLGILVLLLLITLILKTRQLSNRIKKLTTPQFGSQESGLNRMGINAPTTNKHAIEGTNPVYNNNEIKKPKNMNDFDTHSIRSGDSDLVGIENNPEFDYNFNTNEDKTTYL</sequence>
<keyword evidence="6 10" id="KW-0472">Membrane</keyword>
<dbReference type="PANTHER" id="PTHR24028">
    <property type="entry name" value="CADHERIN-87A"/>
    <property type="match status" value="1"/>
</dbReference>
<dbReference type="GO" id="GO:0005886">
    <property type="term" value="C:plasma membrane"/>
    <property type="evidence" value="ECO:0007669"/>
    <property type="project" value="InterPro"/>
</dbReference>
<feature type="domain" description="Cadherin" evidence="12">
    <location>
        <begin position="602"/>
        <end position="741"/>
    </location>
</feature>
<proteinExistence type="evidence at transcript level"/>
<evidence type="ECO:0000256" key="10">
    <source>
        <dbReference type="SAM" id="Phobius"/>
    </source>
</evidence>
<dbReference type="InterPro" id="IPR015919">
    <property type="entry name" value="Cadherin-like_sf"/>
</dbReference>
<dbReference type="CDD" id="cd11304">
    <property type="entry name" value="Cadherin_repeat"/>
    <property type="match status" value="5"/>
</dbReference>
<reference evidence="13" key="1">
    <citation type="journal article" date="2005" name="Insect Mol. Biol.">
        <title>Expressed sequence tags from Diabrotica virgifera virgifera midgut identify a coleopteran cadherin and a diversity of cathepsins.</title>
        <authorList>
            <person name="Siegfried B.D."/>
            <person name="Waterfield N."/>
            <person name="ffrench-Constant R.H."/>
        </authorList>
    </citation>
    <scope>NUCLEOTIDE SEQUENCE</scope>
    <source>
        <tissue evidence="13">Midgut</tissue>
    </source>
</reference>
<evidence type="ECO:0000256" key="1">
    <source>
        <dbReference type="ARBA" id="ARBA00004167"/>
    </source>
</evidence>
<dbReference type="InterPro" id="IPR002126">
    <property type="entry name" value="Cadherin-like_dom"/>
</dbReference>
<keyword evidence="4 8" id="KW-0106">Calcium</keyword>
<dbReference type="GO" id="GO:0007156">
    <property type="term" value="P:homophilic cell adhesion via plasma membrane adhesion molecules"/>
    <property type="evidence" value="ECO:0007669"/>
    <property type="project" value="InterPro"/>
</dbReference>
<accession>A7XQV6</accession>
<comment type="subcellular location">
    <subcellularLocation>
        <location evidence="1">Membrane</location>
        <topology evidence="1">Single-pass membrane protein</topology>
    </subcellularLocation>
</comment>
<feature type="domain" description="Cadherin" evidence="12">
    <location>
        <begin position="1100"/>
        <end position="1218"/>
    </location>
</feature>
<dbReference type="PANTHER" id="PTHR24028:SF146">
    <property type="entry name" value="CADHERIN 96CB, ISOFORM D-RELATED"/>
    <property type="match status" value="1"/>
</dbReference>
<keyword evidence="5 10" id="KW-1133">Transmembrane helix</keyword>
<keyword evidence="11" id="KW-0732">Signal</keyword>
<evidence type="ECO:0000256" key="9">
    <source>
        <dbReference type="SAM" id="MobiDB-lite"/>
    </source>
</evidence>
<evidence type="ECO:0000256" key="3">
    <source>
        <dbReference type="ARBA" id="ARBA00022737"/>
    </source>
</evidence>
<evidence type="ECO:0000259" key="12">
    <source>
        <dbReference type="PROSITE" id="PS50268"/>
    </source>
</evidence>
<dbReference type="SMR" id="Q5MK05"/>